<feature type="compositionally biased region" description="Polar residues" evidence="11">
    <location>
        <begin position="1596"/>
        <end position="1608"/>
    </location>
</feature>
<reference evidence="13" key="2">
    <citation type="submission" date="2025-09" db="UniProtKB">
        <authorList>
            <consortium name="Ensembl"/>
        </authorList>
    </citation>
    <scope>IDENTIFICATION</scope>
</reference>
<keyword evidence="5" id="KW-0963">Cytoplasm</keyword>
<dbReference type="InterPro" id="IPR015403">
    <property type="entry name" value="Mon2/Sec7/BIG1-like_HDS"/>
</dbReference>
<feature type="region of interest" description="Disordered" evidence="11">
    <location>
        <begin position="339"/>
        <end position="403"/>
    </location>
</feature>
<dbReference type="GO" id="GO:0032012">
    <property type="term" value="P:regulation of ARF protein signal transduction"/>
    <property type="evidence" value="ECO:0007669"/>
    <property type="project" value="InterPro"/>
</dbReference>
<dbReference type="Pfam" id="PF01369">
    <property type="entry name" value="Sec7"/>
    <property type="match status" value="1"/>
</dbReference>
<evidence type="ECO:0000256" key="11">
    <source>
        <dbReference type="SAM" id="MobiDB-lite"/>
    </source>
</evidence>
<feature type="region of interest" description="Disordered" evidence="11">
    <location>
        <begin position="222"/>
        <end position="326"/>
    </location>
</feature>
<reference evidence="13" key="1">
    <citation type="submission" date="2025-08" db="UniProtKB">
        <authorList>
            <consortium name="Ensembl"/>
        </authorList>
    </citation>
    <scope>IDENTIFICATION</scope>
</reference>
<feature type="domain" description="SEC7" evidence="12">
    <location>
        <begin position="707"/>
        <end position="896"/>
    </location>
</feature>
<dbReference type="PROSITE" id="PS50190">
    <property type="entry name" value="SEC7"/>
    <property type="match status" value="1"/>
</dbReference>
<keyword evidence="8" id="KW-0653">Protein transport</keyword>
<dbReference type="InterPro" id="IPR016024">
    <property type="entry name" value="ARM-type_fold"/>
</dbReference>
<accession>A0A8C4HSX7</accession>
<dbReference type="InterPro" id="IPR035999">
    <property type="entry name" value="Sec7_dom_sf"/>
</dbReference>
<dbReference type="SUPFAM" id="SSF48425">
    <property type="entry name" value="Sec7 domain"/>
    <property type="match status" value="1"/>
</dbReference>
<dbReference type="Pfam" id="PF20252">
    <property type="entry name" value="BIG2_C"/>
    <property type="match status" value="1"/>
</dbReference>
<evidence type="ECO:0000256" key="8">
    <source>
        <dbReference type="ARBA" id="ARBA00022927"/>
    </source>
</evidence>
<feature type="compositionally biased region" description="Low complexity" evidence="11">
    <location>
        <begin position="265"/>
        <end position="280"/>
    </location>
</feature>
<dbReference type="SMART" id="SM00222">
    <property type="entry name" value="Sec7"/>
    <property type="match status" value="1"/>
</dbReference>
<dbReference type="OMA" id="FWKSNEM"/>
<dbReference type="Pfam" id="PF16213">
    <property type="entry name" value="DCB"/>
    <property type="match status" value="1"/>
</dbReference>
<dbReference type="Gene3D" id="1.10.1000.11">
    <property type="entry name" value="Arf Nucleotide-binding Site Opener,domain 2"/>
    <property type="match status" value="1"/>
</dbReference>
<dbReference type="Gene3D" id="1.25.10.10">
    <property type="entry name" value="Leucine-rich Repeat Variant"/>
    <property type="match status" value="1"/>
</dbReference>
<keyword evidence="6" id="KW-0597">Phosphoprotein</keyword>
<dbReference type="FunFam" id="1.25.10.10:FF:000143">
    <property type="entry name" value="ADP-ribosylation factor guanine nucleotide-exchange factor 2 (brefeldin A-inhibited)"/>
    <property type="match status" value="1"/>
</dbReference>
<feature type="compositionally biased region" description="Low complexity" evidence="11">
    <location>
        <begin position="1"/>
        <end position="17"/>
    </location>
</feature>
<keyword evidence="4" id="KW-0813">Transport</keyword>
<evidence type="ECO:0000256" key="4">
    <source>
        <dbReference type="ARBA" id="ARBA00022448"/>
    </source>
</evidence>
<evidence type="ECO:0000256" key="3">
    <source>
        <dbReference type="ARBA" id="ARBA00004601"/>
    </source>
</evidence>
<evidence type="ECO:0000256" key="2">
    <source>
        <dbReference type="ARBA" id="ARBA00004556"/>
    </source>
</evidence>
<dbReference type="GO" id="GO:0016020">
    <property type="term" value="C:membrane"/>
    <property type="evidence" value="ECO:0007669"/>
    <property type="project" value="UniProtKB-SubCell"/>
</dbReference>
<dbReference type="PANTHER" id="PTHR10663:SF124">
    <property type="entry name" value="BREFELDIN A-INHIBITED GUANINE NUCLEOTIDE-EXCHANGE PROTEIN 2"/>
    <property type="match status" value="1"/>
</dbReference>
<dbReference type="GeneID" id="127377533"/>
<keyword evidence="9" id="KW-0333">Golgi apparatus</keyword>
<dbReference type="InterPro" id="IPR023394">
    <property type="entry name" value="Sec7_C_sf"/>
</dbReference>
<dbReference type="InterPro" id="IPR000904">
    <property type="entry name" value="Sec7_dom"/>
</dbReference>
<protein>
    <submittedName>
        <fullName evidence="13">ADP-ribosylation factor guanine nucleotide-exchange factor 2 (brefeldin A-inhibited)</fullName>
    </submittedName>
</protein>
<dbReference type="GO" id="GO:0005794">
    <property type="term" value="C:Golgi apparatus"/>
    <property type="evidence" value="ECO:0007669"/>
    <property type="project" value="UniProtKB-SubCell"/>
</dbReference>
<dbReference type="RefSeq" id="XP_051281460.1">
    <property type="nucleotide sequence ID" value="XM_051425500.1"/>
</dbReference>
<dbReference type="CDD" id="cd00171">
    <property type="entry name" value="Sec7"/>
    <property type="match status" value="1"/>
</dbReference>
<organism evidence="13 14">
    <name type="scientific">Dicentrarchus labrax</name>
    <name type="common">European seabass</name>
    <name type="synonym">Morone labrax</name>
    <dbReference type="NCBI Taxonomy" id="13489"/>
    <lineage>
        <taxon>Eukaryota</taxon>
        <taxon>Metazoa</taxon>
        <taxon>Chordata</taxon>
        <taxon>Craniata</taxon>
        <taxon>Vertebrata</taxon>
        <taxon>Euteleostomi</taxon>
        <taxon>Actinopterygii</taxon>
        <taxon>Neopterygii</taxon>
        <taxon>Teleostei</taxon>
        <taxon>Neoteleostei</taxon>
        <taxon>Acanthomorphata</taxon>
        <taxon>Eupercaria</taxon>
        <taxon>Moronidae</taxon>
        <taxon>Dicentrarchus</taxon>
    </lineage>
</organism>
<keyword evidence="14" id="KW-1185">Reference proteome</keyword>
<dbReference type="CTD" id="10564"/>
<dbReference type="Ensembl" id="ENSDLAT00005049685.2">
    <property type="protein sequence ID" value="ENSDLAP00005046570.2"/>
    <property type="gene ID" value="ENSDLAG00005018721.2"/>
</dbReference>
<dbReference type="InterPro" id="IPR046455">
    <property type="entry name" value="Sec7/BIG1-like_C"/>
</dbReference>
<evidence type="ECO:0000256" key="7">
    <source>
        <dbReference type="ARBA" id="ARBA00022658"/>
    </source>
</evidence>
<keyword evidence="7" id="KW-0344">Guanine-nucleotide releasing factor</keyword>
<dbReference type="InterPro" id="IPR032691">
    <property type="entry name" value="Mon2/Sec7/BIG1-like_HUS"/>
</dbReference>
<dbReference type="Pfam" id="PF12783">
    <property type="entry name" value="Sec7-like_HUS"/>
    <property type="match status" value="1"/>
</dbReference>
<dbReference type="InterPro" id="IPR011989">
    <property type="entry name" value="ARM-like"/>
</dbReference>
<dbReference type="Gene3D" id="1.10.220.20">
    <property type="match status" value="1"/>
</dbReference>
<comment type="subcellular location">
    <subcellularLocation>
        <location evidence="2">Cytoplasm</location>
        <location evidence="2">Perinuclear region</location>
    </subcellularLocation>
    <subcellularLocation>
        <location evidence="3">Golgi apparatus</location>
        <location evidence="3">trans-Golgi network</location>
    </subcellularLocation>
    <subcellularLocation>
        <location evidence="1">Membrane</location>
    </subcellularLocation>
</comment>
<evidence type="ECO:0000256" key="6">
    <source>
        <dbReference type="ARBA" id="ARBA00022553"/>
    </source>
</evidence>
<gene>
    <name evidence="13" type="primary">arfgef2</name>
</gene>
<keyword evidence="10" id="KW-0472">Membrane</keyword>
<evidence type="ECO:0000256" key="10">
    <source>
        <dbReference type="ARBA" id="ARBA00023136"/>
    </source>
</evidence>
<dbReference type="GO" id="GO:0005085">
    <property type="term" value="F:guanyl-nucleotide exchange factor activity"/>
    <property type="evidence" value="ECO:0007669"/>
    <property type="project" value="UniProtKB-KW"/>
</dbReference>
<dbReference type="SUPFAM" id="SSF48371">
    <property type="entry name" value="ARM repeat"/>
    <property type="match status" value="1"/>
</dbReference>
<dbReference type="PANTHER" id="PTHR10663">
    <property type="entry name" value="GUANYL-NUCLEOTIDE EXCHANGE FACTOR"/>
    <property type="match status" value="1"/>
</dbReference>
<evidence type="ECO:0000313" key="13">
    <source>
        <dbReference type="Ensembl" id="ENSDLAP00005046570.2"/>
    </source>
</evidence>
<name>A0A8C4HSX7_DICLA</name>
<dbReference type="GO" id="GO:0035476">
    <property type="term" value="P:angioblast cell migration"/>
    <property type="evidence" value="ECO:0007669"/>
    <property type="project" value="Ensembl"/>
</dbReference>
<sequence>MQQQQQHRPPQQQQHSQSKAENSKTKSMFLSRALEKILSDKEVKRSQHSQLRKACQVALDEIKAELEKQKDGTVVPPRANYIEADKYVLPFELACQSKSPRIVSTSLDCLQKLIAYGHITGNAPDSRTPGKRLIDRLVETICNCFQGPQTDEGVQLQIIKALLTTVTSPHIEIHEGTVLLTVRTCYNIYLASRNLINQTTAKATLTQMLNVIFTRMENQAALEAQEQEKDRLRLPQQNPSPVPGNRRCGSPRSDRTPTPEPQSSPSPAASSPDLTTTSATGSMPQPRAPDQDQDQDQAADTPSINGEPEGSNAPMNGGAEPVTPSRDSVFEDEGVEISTAAQPVEEGYKPESNPNPAESEATEGGEGEHQPTQIHSGTGGEHPAHPVTEQTEVAPPRVRTEGQQMNGIMEDRSSVSSTDMLDAEALQGPHSAARFSHILQKDAFLVFRSLCKLSMKPLADGPPDPKSHELRSKIVSLQLLLSVLQGAGPVFRTHEMFVNAIKQYLCVALSKNGVSSVPEVFELSLAIFLTLLSHFKVHLKMQIEVFFREIFLTILETSTSSFEHKWMVIQTLTRICADAQCVVDIYVNYDCDLNAANIFERLVNDLSKIAQGRSGQELGMTPLQELSLRKKGLECLVSILKCMVEWSKDMYVNPNLQANLGQEHPSDSEAGELKLPEQLAGRRDSISSLDSTVSSSVPSSQADHPEQYEVIKQQKDIIEHGIELFNKKPKRGIQYLQDQGMLGVTAEDIAQFLHQEDRLDTTQVGEYLGENIKFNKEVMYCYVDQLDFCGRDFVSALRAFLEGFRLPGEAQKIDRLMEKFAARYLECNQGQTLFASADTAYVLAYSIIMLTTDLHSPQVKNKMTKEQYIKMNRGINDSKDLPEEYLSSIYDEIAGKKIAMKESKEFSITPKSTKQSVASEKQRRLLYNMEMEQMAKTAKALMEAVSHAQAPFFSATHLEHVRPMFKLAWTPLLAAFSVGLQDCDDPEVASLCLEGIRCAIRIACIFNMQLERDAYVQALARFTLLTASSSITEMKQKNIDTIKTLITVAHTDGNYLGNSWHEILRCISQLELAQLIGTGVKTRYISGVVRDKEAGIKGLPSGTEEFMPLGLGNLVGSQDKRQMAHIQESVGETSSQSVVVAVDRIFTGSTRLDGNAIVDFVRWLCAVSMDELASAHQPRMFSLQKIVEISYYNMNRIRLQWSRIWQVIGDHFNKVGCNPNEDVAIFAVDSLRQLSMKFLEKGELANFRFQKDFLRPFEHIMKKNRSPTIRDMVIRCVAQMVNSQAANIRSGWKNIFSVFHQAASDHDETIVELAFQTTGHIVMNTFQQHFAAAIDSFQDAVKCLSEFVCNAAFPDTSMEAIRLIRHCAKYVSERPQTLREYTSDDMNVAPGDRVWVRGWFPILFELSCIINRCKLDVRTRGLTVMFEIMKSYGHTFEKHWWHDLFRIVFRIFDNMKLPEQQTEKTEWMTTTCNHALYAICDVFTQFYEPLSEILLADIFTQLQWCVRQDNEQLARSGTNCLENLVILNGEKFSSEVWNITCSCMLEIFQNTSPHALLTWRPAGQDEETTDSKHLDADFDCQSQSSYDRALSERGHSQMSSDDTWKGKSSTRVSDQKLFAGLLIKCVVQLELIQTIDNIVFYPATSKKEDAENMAAAQRDALEESEAEGGEAGPEQGMYRHMTSAHLFKLLDCLLESHTFAKDFNSNNEQRTALWRAGFKGKSKPNLLKQETSSLACSLRILFRMYSDRQLLDSWPDIQTRLLLVCSEALAYFISLTSESHREAWNSLLMLLLTRTLRLPDDKFKPHASCYYPHLCEMMQFDLIPELRAVLRRFFLRIGSVFHIAAPEGASARTSSS</sequence>
<evidence type="ECO:0000256" key="9">
    <source>
        <dbReference type="ARBA" id="ARBA00023034"/>
    </source>
</evidence>
<proteinExistence type="predicted"/>
<dbReference type="Pfam" id="PF09324">
    <property type="entry name" value="Sec7-like_HDS"/>
    <property type="match status" value="1"/>
</dbReference>
<feature type="region of interest" description="Disordered" evidence="11">
    <location>
        <begin position="1"/>
        <end position="26"/>
    </location>
</feature>
<evidence type="ECO:0000256" key="5">
    <source>
        <dbReference type="ARBA" id="ARBA00022490"/>
    </source>
</evidence>
<evidence type="ECO:0000256" key="1">
    <source>
        <dbReference type="ARBA" id="ARBA00004370"/>
    </source>
</evidence>
<dbReference type="FunFam" id="1.10.1000.11:FF:000003">
    <property type="entry name" value="Brefeldin A-inhibited guanine nucleotide-exchange protein 1"/>
    <property type="match status" value="1"/>
</dbReference>
<dbReference type="GO" id="GO:0048471">
    <property type="term" value="C:perinuclear region of cytoplasm"/>
    <property type="evidence" value="ECO:0007669"/>
    <property type="project" value="UniProtKB-SubCell"/>
</dbReference>
<dbReference type="InterPro" id="IPR032629">
    <property type="entry name" value="DCB_dom"/>
</dbReference>
<evidence type="ECO:0000259" key="12">
    <source>
        <dbReference type="PROSITE" id="PS50190"/>
    </source>
</evidence>
<dbReference type="OrthoDB" id="18431at2759"/>
<dbReference type="GO" id="GO:0002042">
    <property type="term" value="P:cell migration involved in sprouting angiogenesis"/>
    <property type="evidence" value="ECO:0007669"/>
    <property type="project" value="Ensembl"/>
</dbReference>
<feature type="region of interest" description="Disordered" evidence="11">
    <location>
        <begin position="1589"/>
        <end position="1608"/>
    </location>
</feature>
<dbReference type="FunFam" id="1.10.220.20:FF:000002">
    <property type="entry name" value="Brefeldin A-inhibited guanine nucleotide-exchange protein 1"/>
    <property type="match status" value="1"/>
</dbReference>
<dbReference type="Proteomes" id="UP000694389">
    <property type="component" value="Unassembled WGS sequence"/>
</dbReference>
<dbReference type="GeneTree" id="ENSGT00940000158950"/>
<dbReference type="GO" id="GO:0015031">
    <property type="term" value="P:protein transport"/>
    <property type="evidence" value="ECO:0007669"/>
    <property type="project" value="UniProtKB-KW"/>
</dbReference>
<evidence type="ECO:0000313" key="14">
    <source>
        <dbReference type="Proteomes" id="UP000694389"/>
    </source>
</evidence>